<gene>
    <name evidence="2" type="ORF">A1O7_06729</name>
</gene>
<sequence>FYYVPDICNLPAIGAWPALPKGLEAGVEAGLVDPKDGIAFTLAKIAARKHGKPAPQWNRSYKGWSIFHKPQSNPRGKDSQRQKVAESHKPDPNDGYRGLKHHPSLSNPEYYEDSRRNWAWFKSDFWNQISKILESCDLDLISDYRHKHAVSLKAWKGCRDQKELAVKATEELTKSKEYLSKAWDILEIYVKAWQPQLVKLPPGVLQQIQQREAKRRDAAEERRQVQRKPQGNVPRQFAEQQGSCGYDPVPKDQQKWSSLETWDGKHPTVPPESDAEAAAQVKDWAEHQRSVVDPSMHDVGLELLKQKSNAATDYLLQQLGEADALRCKRGDMTVEEKAERQQKFEAILQNLLENILSQTADLTSTIRNEADVGLAKVDVAYFYQLVNRMTKKHTGYEAAVLEEMKRAYDSDVLALITKMLTDNNDMAKEHAQALLGAFLPQRWCSEDKKEEPEIPRLVWSMAVETEAARNYLAIENSS</sequence>
<feature type="compositionally biased region" description="Basic and acidic residues" evidence="1">
    <location>
        <begin position="75"/>
        <end position="94"/>
    </location>
</feature>
<keyword evidence="3" id="KW-1185">Reference proteome</keyword>
<name>W9VVY8_9EURO</name>
<reference evidence="2 3" key="1">
    <citation type="submission" date="2013-03" db="EMBL/GenBank/DDBJ databases">
        <title>The Genome Sequence of Cladophialophora yegresii CBS 114405.</title>
        <authorList>
            <consortium name="The Broad Institute Genomics Platform"/>
            <person name="Cuomo C."/>
            <person name="de Hoog S."/>
            <person name="Gorbushina A."/>
            <person name="Walker B."/>
            <person name="Young S.K."/>
            <person name="Zeng Q."/>
            <person name="Gargeya S."/>
            <person name="Fitzgerald M."/>
            <person name="Haas B."/>
            <person name="Abouelleil A."/>
            <person name="Allen A.W."/>
            <person name="Alvarado L."/>
            <person name="Arachchi H.M."/>
            <person name="Berlin A.M."/>
            <person name="Chapman S.B."/>
            <person name="Gainer-Dewar J."/>
            <person name="Goldberg J."/>
            <person name="Griggs A."/>
            <person name="Gujja S."/>
            <person name="Hansen M."/>
            <person name="Howarth C."/>
            <person name="Imamovic A."/>
            <person name="Ireland A."/>
            <person name="Larimer J."/>
            <person name="McCowan C."/>
            <person name="Murphy C."/>
            <person name="Pearson M."/>
            <person name="Poon T.W."/>
            <person name="Priest M."/>
            <person name="Roberts A."/>
            <person name="Saif S."/>
            <person name="Shea T."/>
            <person name="Sisk P."/>
            <person name="Sykes S."/>
            <person name="Wortman J."/>
            <person name="Nusbaum C."/>
            <person name="Birren B."/>
        </authorList>
    </citation>
    <scope>NUCLEOTIDE SEQUENCE [LARGE SCALE GENOMIC DNA]</scope>
    <source>
        <strain evidence="2 3">CBS 114405</strain>
    </source>
</reference>
<proteinExistence type="predicted"/>
<organism evidence="2 3">
    <name type="scientific">Cladophialophora yegresii CBS 114405</name>
    <dbReference type="NCBI Taxonomy" id="1182544"/>
    <lineage>
        <taxon>Eukaryota</taxon>
        <taxon>Fungi</taxon>
        <taxon>Dikarya</taxon>
        <taxon>Ascomycota</taxon>
        <taxon>Pezizomycotina</taxon>
        <taxon>Eurotiomycetes</taxon>
        <taxon>Chaetothyriomycetidae</taxon>
        <taxon>Chaetothyriales</taxon>
        <taxon>Herpotrichiellaceae</taxon>
        <taxon>Cladophialophora</taxon>
    </lineage>
</organism>
<accession>W9VVY8</accession>
<feature type="non-terminal residue" evidence="2">
    <location>
        <position position="1"/>
    </location>
</feature>
<feature type="region of interest" description="Disordered" evidence="1">
    <location>
        <begin position="67"/>
        <end position="100"/>
    </location>
</feature>
<evidence type="ECO:0000256" key="1">
    <source>
        <dbReference type="SAM" id="MobiDB-lite"/>
    </source>
</evidence>
<feature type="compositionally biased region" description="Basic and acidic residues" evidence="1">
    <location>
        <begin position="212"/>
        <end position="224"/>
    </location>
</feature>
<dbReference type="EMBL" id="AMGW01000005">
    <property type="protein sequence ID" value="EXJ56386.1"/>
    <property type="molecule type" value="Genomic_DNA"/>
</dbReference>
<dbReference type="HOGENOM" id="CLU_571839_0_0_1"/>
<evidence type="ECO:0000313" key="3">
    <source>
        <dbReference type="Proteomes" id="UP000019473"/>
    </source>
</evidence>
<feature type="region of interest" description="Disordered" evidence="1">
    <location>
        <begin position="212"/>
        <end position="253"/>
    </location>
</feature>
<dbReference type="VEuPathDB" id="FungiDB:A1O7_06729"/>
<dbReference type="GeneID" id="19181305"/>
<comment type="caution">
    <text evidence="2">The sequence shown here is derived from an EMBL/GenBank/DDBJ whole genome shotgun (WGS) entry which is preliminary data.</text>
</comment>
<dbReference type="RefSeq" id="XP_007758920.1">
    <property type="nucleotide sequence ID" value="XM_007760730.1"/>
</dbReference>
<dbReference type="AlphaFoldDB" id="W9VVY8"/>
<evidence type="ECO:0000313" key="2">
    <source>
        <dbReference type="EMBL" id="EXJ56386.1"/>
    </source>
</evidence>
<protein>
    <submittedName>
        <fullName evidence="2">Uncharacterized protein</fullName>
    </submittedName>
</protein>
<dbReference type="Proteomes" id="UP000019473">
    <property type="component" value="Unassembled WGS sequence"/>
</dbReference>